<comment type="similarity">
    <text evidence="1 4">Belongs to the PstS family.</text>
</comment>
<dbReference type="NCBIfam" id="TIGR02136">
    <property type="entry name" value="ptsS_2"/>
    <property type="match status" value="1"/>
</dbReference>
<evidence type="ECO:0000256" key="4">
    <source>
        <dbReference type="RuleBase" id="RU367119"/>
    </source>
</evidence>
<dbReference type="InterPro" id="IPR024370">
    <property type="entry name" value="PBP_domain"/>
</dbReference>
<feature type="signal peptide" evidence="4">
    <location>
        <begin position="1"/>
        <end position="23"/>
    </location>
</feature>
<dbReference type="InterPro" id="IPR050811">
    <property type="entry name" value="Phosphate_ABC_transporter"/>
</dbReference>
<evidence type="ECO:0000313" key="6">
    <source>
        <dbReference type="EMBL" id="REJ39560.1"/>
    </source>
</evidence>
<reference evidence="6 7" key="1">
    <citation type="submission" date="2017-10" db="EMBL/GenBank/DDBJ databases">
        <title>A large-scale comparative metagenomic study reveals the eutrophication-driven functional interactions in six Microcystis-epibionts communities.</title>
        <authorList>
            <person name="Li Q."/>
            <person name="Lin F."/>
        </authorList>
    </citation>
    <scope>NUCLEOTIDE SEQUENCE [LARGE SCALE GENOMIC DNA]</scope>
    <source>
        <strain evidence="6">TF09</strain>
    </source>
</reference>
<keyword evidence="4" id="KW-0592">Phosphate transport</keyword>
<dbReference type="CDD" id="cd13654">
    <property type="entry name" value="PBP2_phosphate_like_2"/>
    <property type="match status" value="1"/>
</dbReference>
<name>A0A3E0KWA0_9CHRO</name>
<keyword evidence="3 4" id="KW-0732">Signal</keyword>
<proteinExistence type="inferred from homology"/>
<dbReference type="InterPro" id="IPR011862">
    <property type="entry name" value="Phos-bd"/>
</dbReference>
<dbReference type="SUPFAM" id="SSF53850">
    <property type="entry name" value="Periplasmic binding protein-like II"/>
    <property type="match status" value="1"/>
</dbReference>
<organism evidence="6 7">
    <name type="scientific">Microcystis flos-aquae TF09</name>
    <dbReference type="NCBI Taxonomy" id="2060473"/>
    <lineage>
        <taxon>Bacteria</taxon>
        <taxon>Bacillati</taxon>
        <taxon>Cyanobacteriota</taxon>
        <taxon>Cyanophyceae</taxon>
        <taxon>Oscillatoriophycideae</taxon>
        <taxon>Chroococcales</taxon>
        <taxon>Microcystaceae</taxon>
        <taxon>Microcystis</taxon>
    </lineage>
</organism>
<sequence>MKQFRLFYLIPLLLIGQWMTGCADPSTWLRASRAEGGEQQVSLDGGAVGFALALAVAEEYQKVDPNARVGVAFSGTGGGFTRLCNGSIDIGVASRVIRESESKACKRAGIEYIELPMALDGLALVANKNNKFLKCLTRKELKTLWEAEAEGKIVTWDQVNPKFPRERILLFAPPVDAGTTDYFTQSITKRRGNIRSDYTPSFNQNTLIQGVIGNANGFAFAGIAFVMQNQDKVNVVGLENLEGKECVKPIPLENVKRNTYSPLTRPLFIYVSKKALDSKPSVERFVRFFVDNSWKYVDSVGYVSLPDLAYVKTRERFEKRQTGSTFINAKPGEPIINFF</sequence>
<dbReference type="GO" id="GO:0006817">
    <property type="term" value="P:phosphate ion transport"/>
    <property type="evidence" value="ECO:0007669"/>
    <property type="project" value="UniProtKB-UniRule"/>
</dbReference>
<evidence type="ECO:0000313" key="7">
    <source>
        <dbReference type="Proteomes" id="UP000256873"/>
    </source>
</evidence>
<evidence type="ECO:0000256" key="2">
    <source>
        <dbReference type="ARBA" id="ARBA00022448"/>
    </source>
</evidence>
<keyword evidence="2 4" id="KW-0813">Transport</keyword>
<comment type="function">
    <text evidence="4">Involved in the system for phosphate transport across the cytoplasmic membrane.</text>
</comment>
<dbReference type="EMBL" id="QQWC01000007">
    <property type="protein sequence ID" value="REJ39560.1"/>
    <property type="molecule type" value="Genomic_DNA"/>
</dbReference>
<evidence type="ECO:0000256" key="1">
    <source>
        <dbReference type="ARBA" id="ARBA00008725"/>
    </source>
</evidence>
<comment type="caution">
    <text evidence="6">The sequence shown here is derived from an EMBL/GenBank/DDBJ whole genome shotgun (WGS) entry which is preliminary data.</text>
</comment>
<protein>
    <recommendedName>
        <fullName evidence="4">Phosphate-binding protein</fullName>
    </recommendedName>
</protein>
<dbReference type="Pfam" id="PF12849">
    <property type="entry name" value="PBP_like_2"/>
    <property type="match status" value="1"/>
</dbReference>
<dbReference type="AlphaFoldDB" id="A0A3E0KWA0"/>
<dbReference type="Gene3D" id="3.40.190.10">
    <property type="entry name" value="Periplasmic binding protein-like II"/>
    <property type="match status" value="2"/>
</dbReference>
<dbReference type="PROSITE" id="PS51257">
    <property type="entry name" value="PROKAR_LIPOPROTEIN"/>
    <property type="match status" value="1"/>
</dbReference>
<dbReference type="PANTHER" id="PTHR30570">
    <property type="entry name" value="PERIPLASMIC PHOSPHATE BINDING COMPONENT OF PHOSPHATE ABC TRANSPORTER"/>
    <property type="match status" value="1"/>
</dbReference>
<gene>
    <name evidence="6" type="ORF">DWQ54_22655</name>
</gene>
<evidence type="ECO:0000256" key="3">
    <source>
        <dbReference type="ARBA" id="ARBA00022729"/>
    </source>
</evidence>
<dbReference type="Proteomes" id="UP000256873">
    <property type="component" value="Unassembled WGS sequence"/>
</dbReference>
<dbReference type="GO" id="GO:0042301">
    <property type="term" value="F:phosphate ion binding"/>
    <property type="evidence" value="ECO:0007669"/>
    <property type="project" value="UniProtKB-UniRule"/>
</dbReference>
<dbReference type="PANTHER" id="PTHR30570:SF1">
    <property type="entry name" value="PHOSPHATE-BINDING PROTEIN PSTS"/>
    <property type="match status" value="1"/>
</dbReference>
<feature type="chain" id="PRO_5027160501" description="Phosphate-binding protein" evidence="4">
    <location>
        <begin position="24"/>
        <end position="339"/>
    </location>
</feature>
<accession>A0A3E0KWA0</accession>
<evidence type="ECO:0000259" key="5">
    <source>
        <dbReference type="Pfam" id="PF12849"/>
    </source>
</evidence>
<feature type="domain" description="PBP" evidence="5">
    <location>
        <begin position="40"/>
        <end position="292"/>
    </location>
</feature>